<dbReference type="InterPro" id="IPR000907">
    <property type="entry name" value="LipOase"/>
</dbReference>
<accession>A0A0C9UYG0</accession>
<evidence type="ECO:0000259" key="5">
    <source>
        <dbReference type="PROSITE" id="PS51393"/>
    </source>
</evidence>
<dbReference type="EMBL" id="KN837267">
    <property type="protein sequence ID" value="KIJ30185.1"/>
    <property type="molecule type" value="Genomic_DNA"/>
</dbReference>
<dbReference type="OrthoDB" id="407298at2759"/>
<evidence type="ECO:0000313" key="7">
    <source>
        <dbReference type="Proteomes" id="UP000054279"/>
    </source>
</evidence>
<evidence type="ECO:0000256" key="1">
    <source>
        <dbReference type="ARBA" id="ARBA00021175"/>
    </source>
</evidence>
<dbReference type="HOGENOM" id="CLU_009802_0_0_1"/>
<keyword evidence="4" id="KW-0560">Oxidoreductase</keyword>
<dbReference type="InterPro" id="IPR036226">
    <property type="entry name" value="LipOase_C_sf"/>
</dbReference>
<dbReference type="GO" id="GO:0034440">
    <property type="term" value="P:lipid oxidation"/>
    <property type="evidence" value="ECO:0007669"/>
    <property type="project" value="InterPro"/>
</dbReference>
<keyword evidence="3" id="KW-0223">Dioxygenase</keyword>
<evidence type="ECO:0000256" key="3">
    <source>
        <dbReference type="ARBA" id="ARBA00022964"/>
    </source>
</evidence>
<dbReference type="GO" id="GO:0046872">
    <property type="term" value="F:metal ion binding"/>
    <property type="evidence" value="ECO:0007669"/>
    <property type="project" value="UniProtKB-KW"/>
</dbReference>
<feature type="domain" description="Lipoxygenase" evidence="5">
    <location>
        <begin position="1"/>
        <end position="405"/>
    </location>
</feature>
<dbReference type="Pfam" id="PF00305">
    <property type="entry name" value="Lipoxygenase"/>
    <property type="match status" value="1"/>
</dbReference>
<evidence type="ECO:0000256" key="2">
    <source>
        <dbReference type="ARBA" id="ARBA00022723"/>
    </source>
</evidence>
<proteinExistence type="predicted"/>
<reference evidence="6 7" key="1">
    <citation type="submission" date="2014-06" db="EMBL/GenBank/DDBJ databases">
        <title>Evolutionary Origins and Diversification of the Mycorrhizal Mutualists.</title>
        <authorList>
            <consortium name="DOE Joint Genome Institute"/>
            <consortium name="Mycorrhizal Genomics Consortium"/>
            <person name="Kohler A."/>
            <person name="Kuo A."/>
            <person name="Nagy L.G."/>
            <person name="Floudas D."/>
            <person name="Copeland A."/>
            <person name="Barry K.W."/>
            <person name="Cichocki N."/>
            <person name="Veneault-Fourrey C."/>
            <person name="LaButti K."/>
            <person name="Lindquist E.A."/>
            <person name="Lipzen A."/>
            <person name="Lundell T."/>
            <person name="Morin E."/>
            <person name="Murat C."/>
            <person name="Riley R."/>
            <person name="Ohm R."/>
            <person name="Sun H."/>
            <person name="Tunlid A."/>
            <person name="Henrissat B."/>
            <person name="Grigoriev I.V."/>
            <person name="Hibbett D.S."/>
            <person name="Martin F."/>
        </authorList>
    </citation>
    <scope>NUCLEOTIDE SEQUENCE [LARGE SCALE GENOMIC DNA]</scope>
    <source>
        <strain evidence="6 7">SS14</strain>
    </source>
</reference>
<keyword evidence="2" id="KW-0479">Metal-binding</keyword>
<sequence>MDTLSSTDGTRFGCASVVLFHLPNDGKLHPLAIVLDYKSSMDVSVTIFNRRLSSADTSIDEYNDWPWRYAKTCAQVSDWVRHEATVHLVYTHFVEESIIVAAHRKLPPRHVVFKLLEPHWKVTLSVNALGRSVLVPDVIANLVGMTPEQLYAFINDAYTNFNWSDFYISNDLARRGFPIIDLDKPKYHNCMYARQISPMWDTIRKYVSSVLAAYYPAGDLQVAADNDIANFCAEMRFSAGAGISGFPSAIKTVDELADMVTMCIHIASPQHSAVNYLQQYYQVFVPNKPSALYAPLPQTLQDLQRFTESDLLKALPILAQRDWLLMAEVPYLLSFAATEDQSLLTYAETAEKSKHVAFATAGKALKEDLLRLSKEFTELSSQMDSNSENAYNVLQPTSTANSIVI</sequence>
<keyword evidence="7" id="KW-1185">Reference proteome</keyword>
<dbReference type="SUPFAM" id="SSF48484">
    <property type="entry name" value="Lipoxigenase"/>
    <property type="match status" value="1"/>
</dbReference>
<dbReference type="PRINTS" id="PR00087">
    <property type="entry name" value="LIPOXYGENASE"/>
</dbReference>
<dbReference type="InterPro" id="IPR013819">
    <property type="entry name" value="LipOase_C"/>
</dbReference>
<dbReference type="Proteomes" id="UP000054279">
    <property type="component" value="Unassembled WGS sequence"/>
</dbReference>
<dbReference type="PANTHER" id="PTHR11771">
    <property type="entry name" value="LIPOXYGENASE"/>
    <property type="match status" value="1"/>
</dbReference>
<gene>
    <name evidence="6" type="ORF">M422DRAFT_53866</name>
</gene>
<evidence type="ECO:0000313" key="6">
    <source>
        <dbReference type="EMBL" id="KIJ30185.1"/>
    </source>
</evidence>
<evidence type="ECO:0000256" key="4">
    <source>
        <dbReference type="ARBA" id="ARBA00023002"/>
    </source>
</evidence>
<protein>
    <recommendedName>
        <fullName evidence="1">Manganese lipoxygenase</fullName>
    </recommendedName>
</protein>
<name>A0A0C9UYG0_SPHS4</name>
<dbReference type="PROSITE" id="PS51393">
    <property type="entry name" value="LIPOXYGENASE_3"/>
    <property type="match status" value="1"/>
</dbReference>
<dbReference type="AlphaFoldDB" id="A0A0C9UYG0"/>
<organism evidence="6 7">
    <name type="scientific">Sphaerobolus stellatus (strain SS14)</name>
    <dbReference type="NCBI Taxonomy" id="990650"/>
    <lineage>
        <taxon>Eukaryota</taxon>
        <taxon>Fungi</taxon>
        <taxon>Dikarya</taxon>
        <taxon>Basidiomycota</taxon>
        <taxon>Agaricomycotina</taxon>
        <taxon>Agaricomycetes</taxon>
        <taxon>Phallomycetidae</taxon>
        <taxon>Geastrales</taxon>
        <taxon>Sphaerobolaceae</taxon>
        <taxon>Sphaerobolus</taxon>
    </lineage>
</organism>
<dbReference type="GO" id="GO:0043651">
    <property type="term" value="P:linoleic acid metabolic process"/>
    <property type="evidence" value="ECO:0007669"/>
    <property type="project" value="UniProtKB-ARBA"/>
</dbReference>
<dbReference type="GO" id="GO:0016702">
    <property type="term" value="F:oxidoreductase activity, acting on single donors with incorporation of molecular oxygen, incorporation of two atoms of oxygen"/>
    <property type="evidence" value="ECO:0007669"/>
    <property type="project" value="InterPro"/>
</dbReference>
<dbReference type="Gene3D" id="1.20.245.10">
    <property type="entry name" value="Lipoxygenase-1, Domain 5"/>
    <property type="match status" value="1"/>
</dbReference>